<dbReference type="InterPro" id="IPR036514">
    <property type="entry name" value="SGNH_hydro_sf"/>
</dbReference>
<accession>A0AAV6JT83</accession>
<dbReference type="Pfam" id="PF00657">
    <property type="entry name" value="Lipase_GDSL"/>
    <property type="match status" value="1"/>
</dbReference>
<proteinExistence type="inferred from homology"/>
<evidence type="ECO:0000313" key="5">
    <source>
        <dbReference type="Proteomes" id="UP000823749"/>
    </source>
</evidence>
<keyword evidence="5" id="KW-1185">Reference proteome</keyword>
<name>A0AAV6JT83_9ERIC</name>
<comment type="caution">
    <text evidence="4">The sequence shown here is derived from an EMBL/GenBank/DDBJ whole genome shotgun (WGS) entry which is preliminary data.</text>
</comment>
<organism evidence="4 5">
    <name type="scientific">Rhododendron griersonianum</name>
    <dbReference type="NCBI Taxonomy" id="479676"/>
    <lineage>
        <taxon>Eukaryota</taxon>
        <taxon>Viridiplantae</taxon>
        <taxon>Streptophyta</taxon>
        <taxon>Embryophyta</taxon>
        <taxon>Tracheophyta</taxon>
        <taxon>Spermatophyta</taxon>
        <taxon>Magnoliopsida</taxon>
        <taxon>eudicotyledons</taxon>
        <taxon>Gunneridae</taxon>
        <taxon>Pentapetalae</taxon>
        <taxon>asterids</taxon>
        <taxon>Ericales</taxon>
        <taxon>Ericaceae</taxon>
        <taxon>Ericoideae</taxon>
        <taxon>Rhodoreae</taxon>
        <taxon>Rhododendron</taxon>
    </lineage>
</organism>
<gene>
    <name evidence="4" type="ORF">RHGRI_022141</name>
</gene>
<keyword evidence="3" id="KW-0443">Lipid metabolism</keyword>
<dbReference type="PANTHER" id="PTHR45648:SF5">
    <property type="entry name" value="OS04G0577300 PROTEIN"/>
    <property type="match status" value="1"/>
</dbReference>
<dbReference type="InterPro" id="IPR001087">
    <property type="entry name" value="GDSL"/>
</dbReference>
<keyword evidence="3" id="KW-0442">Lipid degradation</keyword>
<comment type="similarity">
    <text evidence="1">Belongs to the 'GDSL' lipolytic enzyme family.</text>
</comment>
<evidence type="ECO:0000313" key="4">
    <source>
        <dbReference type="EMBL" id="KAG5542494.1"/>
    </source>
</evidence>
<evidence type="ECO:0000256" key="1">
    <source>
        <dbReference type="ARBA" id="ARBA00008668"/>
    </source>
</evidence>
<sequence>MSPLVSTYIPGSDQARTVFNFTEFFHGRTLYILGDSTVVAHLKMVDHPYGVDRVNVERSFKYGGFLFSTPNSGGLRVLKVIALFINPLATPGFSKADFIPESLTMLGANNELGARNFVINNLAPIGCSPDQRDQSSNSCDYDLNKSIGEFNEELESALRKFKEEYYNATILLADFQKMFVEIESNPLKFGFTVIDKPCCGEWDSSIKRFRCLERSGYYSNRNEYLFFDGTHPTDEANRLFADNCLAGRVCYPIDP</sequence>
<keyword evidence="2" id="KW-0378">Hydrolase</keyword>
<evidence type="ECO:0000256" key="3">
    <source>
        <dbReference type="ARBA" id="ARBA00022963"/>
    </source>
</evidence>
<dbReference type="Proteomes" id="UP000823749">
    <property type="component" value="Chromosome 7"/>
</dbReference>
<dbReference type="Gene3D" id="3.40.50.1110">
    <property type="entry name" value="SGNH hydrolase"/>
    <property type="match status" value="1"/>
</dbReference>
<reference evidence="4" key="1">
    <citation type="submission" date="2020-08" db="EMBL/GenBank/DDBJ databases">
        <title>Plant Genome Project.</title>
        <authorList>
            <person name="Zhang R.-G."/>
        </authorList>
    </citation>
    <scope>NUCLEOTIDE SEQUENCE</scope>
    <source>
        <strain evidence="4">WSP0</strain>
        <tissue evidence="4">Leaf</tissue>
    </source>
</reference>
<dbReference type="InterPro" id="IPR051058">
    <property type="entry name" value="GDSL_Est/Lipase"/>
</dbReference>
<evidence type="ECO:0000256" key="2">
    <source>
        <dbReference type="ARBA" id="ARBA00022801"/>
    </source>
</evidence>
<dbReference type="GO" id="GO:0016042">
    <property type="term" value="P:lipid catabolic process"/>
    <property type="evidence" value="ECO:0007669"/>
    <property type="project" value="UniProtKB-KW"/>
</dbReference>
<dbReference type="EMBL" id="JACTNZ010000007">
    <property type="protein sequence ID" value="KAG5542494.1"/>
    <property type="molecule type" value="Genomic_DNA"/>
</dbReference>
<dbReference type="GO" id="GO:0016788">
    <property type="term" value="F:hydrolase activity, acting on ester bonds"/>
    <property type="evidence" value="ECO:0007669"/>
    <property type="project" value="InterPro"/>
</dbReference>
<dbReference type="PANTHER" id="PTHR45648">
    <property type="entry name" value="GDSL LIPASE/ACYLHYDROLASE FAMILY PROTEIN (AFU_ORTHOLOGUE AFUA_4G14700)"/>
    <property type="match status" value="1"/>
</dbReference>
<dbReference type="AlphaFoldDB" id="A0AAV6JT83"/>
<evidence type="ECO:0008006" key="6">
    <source>
        <dbReference type="Google" id="ProtNLM"/>
    </source>
</evidence>
<protein>
    <recommendedName>
        <fullName evidence="6">GDSL esterase/lipase</fullName>
    </recommendedName>
</protein>